<evidence type="ECO:0000313" key="4">
    <source>
        <dbReference type="EMBL" id="KAB6131539.1"/>
    </source>
</evidence>
<dbReference type="EMBL" id="WDEH01000063">
    <property type="protein sequence ID" value="KAB6131539.1"/>
    <property type="molecule type" value="Genomic_DNA"/>
</dbReference>
<dbReference type="EMBL" id="QSQU01000003">
    <property type="protein sequence ID" value="RGK66789.1"/>
    <property type="molecule type" value="Genomic_DNA"/>
</dbReference>
<dbReference type="Proteomes" id="UP000438288">
    <property type="component" value="Unassembled WGS sequence"/>
</dbReference>
<organism evidence="11 19">
    <name type="scientific">Bacteroides xylanisolvens</name>
    <dbReference type="NCBI Taxonomy" id="371601"/>
    <lineage>
        <taxon>Bacteria</taxon>
        <taxon>Pseudomonadati</taxon>
        <taxon>Bacteroidota</taxon>
        <taxon>Bacteroidia</taxon>
        <taxon>Bacteroidales</taxon>
        <taxon>Bacteroidaceae</taxon>
        <taxon>Bacteroides</taxon>
    </lineage>
</organism>
<reference evidence="1" key="9">
    <citation type="journal article" date="2021" name="PeerJ">
        <title>Extensive microbial diversity within the chicken gut microbiome revealed by metagenomics and culture.</title>
        <authorList>
            <person name="Gilroy R."/>
            <person name="Ravi A."/>
            <person name="Getino M."/>
            <person name="Pursley I."/>
            <person name="Horton D.L."/>
            <person name="Alikhan N.F."/>
            <person name="Baker D."/>
            <person name="Gharbi K."/>
            <person name="Hall N."/>
            <person name="Watson M."/>
            <person name="Adriaenssens E.M."/>
            <person name="Foster-Nyarko E."/>
            <person name="Jarju S."/>
            <person name="Secka A."/>
            <person name="Antonio M."/>
            <person name="Oren A."/>
            <person name="Chaudhuri R.R."/>
            <person name="La Ragione R."/>
            <person name="Hildebrand F."/>
            <person name="Pallen M.J."/>
        </authorList>
    </citation>
    <scope>NUCLEOTIDE SEQUENCE</scope>
    <source>
        <strain evidence="1">CHK154-13316</strain>
    </source>
</reference>
<dbReference type="Proteomes" id="UP000471447">
    <property type="component" value="Unassembled WGS sequence"/>
</dbReference>
<evidence type="ECO:0000313" key="18">
    <source>
        <dbReference type="Proteomes" id="UP000196036"/>
    </source>
</evidence>
<evidence type="ECO:0000313" key="19">
    <source>
        <dbReference type="Proteomes" id="UP000261210"/>
    </source>
</evidence>
<evidence type="ECO:0000313" key="23">
    <source>
        <dbReference type="Proteomes" id="UP000434604"/>
    </source>
</evidence>
<reference evidence="22" key="4">
    <citation type="journal article" date="2018" name="J. Anim. Genet.">
        <title>Acquired interbacterial defense systems protect against interspecies antagonism in the human gut microbiome.</title>
        <authorList>
            <person name="Ross B.D."/>
            <person name="Verster A.J."/>
            <person name="Radey M.C."/>
            <person name="Schmidtke D.T."/>
            <person name="Pope C.E."/>
            <person name="Hoffman L.R."/>
            <person name="Hajjar A."/>
            <person name="Peterson S.B."/>
            <person name="Borenstein E."/>
            <person name="Mougous J."/>
        </authorList>
    </citation>
    <scope>NUCLEOTIDE SEQUENCE [LARGE SCALE GENOMIC DNA]</scope>
    <source>
        <strain evidence="22">H204</strain>
    </source>
</reference>
<evidence type="ECO:0000313" key="22">
    <source>
        <dbReference type="Proteomes" id="UP000327007"/>
    </source>
</evidence>
<dbReference type="Proteomes" id="UP000487596">
    <property type="component" value="Unassembled WGS sequence"/>
</dbReference>
<dbReference type="EMBL" id="QRNE01000092">
    <property type="protein sequence ID" value="RHK23865.1"/>
    <property type="molecule type" value="Genomic_DNA"/>
</dbReference>
<dbReference type="EMBL" id="DYVL01000195">
    <property type="protein sequence ID" value="HJG13758.1"/>
    <property type="molecule type" value="Genomic_DNA"/>
</dbReference>
<name>A0A173Z921_9BACE</name>
<dbReference type="Pfam" id="PF19555">
    <property type="entry name" value="DUF6078"/>
    <property type="match status" value="1"/>
</dbReference>
<evidence type="ECO:0000313" key="11">
    <source>
        <dbReference type="EMBL" id="RGK66789.1"/>
    </source>
</evidence>
<dbReference type="EMBL" id="NFLW01000041">
    <property type="protein sequence ID" value="OUQ63957.1"/>
    <property type="molecule type" value="Genomic_DNA"/>
</dbReference>
<dbReference type="Proteomes" id="UP000747074">
    <property type="component" value="Unassembled WGS sequence"/>
</dbReference>
<dbReference type="GeneID" id="69483769"/>
<evidence type="ECO:0000313" key="5">
    <source>
        <dbReference type="EMBL" id="KAB6147149.1"/>
    </source>
</evidence>
<dbReference type="Proteomes" id="UP000196036">
    <property type="component" value="Unassembled WGS sequence"/>
</dbReference>
<evidence type="ECO:0000313" key="21">
    <source>
        <dbReference type="Proteomes" id="UP000285503"/>
    </source>
</evidence>
<evidence type="ECO:0000313" key="9">
    <source>
        <dbReference type="EMBL" id="MCA4705849.1"/>
    </source>
</evidence>
<reference evidence="10" key="3">
    <citation type="journal article" date="2018" name="BMC Genomics">
        <title>Whole genome sequencing and function prediction of 133 gut anaerobes isolated from chicken caecum in pure cultures.</title>
        <authorList>
            <person name="Medvecky M."/>
            <person name="Cejkova D."/>
            <person name="Polansky O."/>
            <person name="Karasova D."/>
            <person name="Kubasova T."/>
            <person name="Cizek A."/>
            <person name="Rychlik I."/>
        </authorList>
    </citation>
    <scope>NUCLEOTIDE SEQUENCE</scope>
    <source>
        <strain evidence="10">An109</strain>
    </source>
</reference>
<dbReference type="EMBL" id="WDED01000018">
    <property type="protein sequence ID" value="KAB6147149.1"/>
    <property type="molecule type" value="Genomic_DNA"/>
</dbReference>
<evidence type="ECO:0000313" key="26">
    <source>
        <dbReference type="Proteomes" id="UP000474077"/>
    </source>
</evidence>
<evidence type="ECO:0000313" key="17">
    <source>
        <dbReference type="Proteomes" id="UP000183766"/>
    </source>
</evidence>
<dbReference type="EMBL" id="VYQC01000007">
    <property type="protein sequence ID" value="KAA9045675.1"/>
    <property type="molecule type" value="Genomic_DNA"/>
</dbReference>
<dbReference type="Proteomes" id="UP000434604">
    <property type="component" value="Unassembled WGS sequence"/>
</dbReference>
<evidence type="ECO:0000313" key="3">
    <source>
        <dbReference type="EMBL" id="KAB6085621.1"/>
    </source>
</evidence>
<dbReference type="EMBL" id="JAIWWW010000045">
    <property type="protein sequence ID" value="MCA4525581.1"/>
    <property type="molecule type" value="Genomic_DNA"/>
</dbReference>
<dbReference type="Proteomes" id="UP000284495">
    <property type="component" value="Unassembled WGS sequence"/>
</dbReference>
<evidence type="ECO:0000313" key="27">
    <source>
        <dbReference type="Proteomes" id="UP000487596"/>
    </source>
</evidence>
<dbReference type="Proteomes" id="UP000183766">
    <property type="component" value="Unassembled WGS sequence"/>
</dbReference>
<evidence type="ECO:0000313" key="10">
    <source>
        <dbReference type="EMBL" id="OUQ63957.1"/>
    </source>
</evidence>
<evidence type="ECO:0000313" key="20">
    <source>
        <dbReference type="Proteomes" id="UP000284495"/>
    </source>
</evidence>
<reference evidence="23 24" key="7">
    <citation type="journal article" date="2019" name="Nat. Med.">
        <title>A library of human gut bacterial isolates paired with longitudinal multiomics data enables mechanistic microbiome research.</title>
        <authorList>
            <person name="Poyet M."/>
            <person name="Groussin M."/>
            <person name="Gibbons S.M."/>
            <person name="Avila-Pacheco J."/>
            <person name="Jiang X."/>
            <person name="Kearney S.M."/>
            <person name="Perrotta A.R."/>
            <person name="Berdy B."/>
            <person name="Zhao S."/>
            <person name="Lieberman T.D."/>
            <person name="Swanson P.K."/>
            <person name="Smith M."/>
            <person name="Roesemann S."/>
            <person name="Alexander J.E."/>
            <person name="Rich S.A."/>
            <person name="Livny J."/>
            <person name="Vlamakis H."/>
            <person name="Clish C."/>
            <person name="Bullock K."/>
            <person name="Deik A."/>
            <person name="Scott J."/>
            <person name="Pierce K.A."/>
            <person name="Xavier R.J."/>
            <person name="Alm E.J."/>
        </authorList>
    </citation>
    <scope>NUCLEOTIDE SEQUENCE [LARGE SCALE GENOMIC DNA]</scope>
    <source>
        <strain evidence="6 24">BIOML-A16</strain>
        <strain evidence="5 23">BIOML-A58</strain>
        <strain evidence="4 27">BIOML-A62</strain>
        <strain evidence="7 25">BIOML-A7</strain>
        <strain evidence="3 26">BIOML-A73</strain>
    </source>
</reference>
<dbReference type="Proteomes" id="UP000327007">
    <property type="component" value="Unassembled WGS sequence"/>
</dbReference>
<reference evidence="19 20" key="5">
    <citation type="submission" date="2018-08" db="EMBL/GenBank/DDBJ databases">
        <title>A genome reference for cultivated species of the human gut microbiota.</title>
        <authorList>
            <person name="Zou Y."/>
            <person name="Xue W."/>
            <person name="Luo G."/>
        </authorList>
    </citation>
    <scope>NUCLEOTIDE SEQUENCE [LARGE SCALE GENOMIC DNA]</scope>
    <source>
        <strain evidence="13 20">AF38-2</strain>
        <strain evidence="12 21">AF46-11NS</strain>
        <strain evidence="11 19">TF10-34</strain>
    </source>
</reference>
<proteinExistence type="predicted"/>
<dbReference type="EMBL" id="WDCP01000067">
    <property type="protein sequence ID" value="KAB6336993.1"/>
    <property type="molecule type" value="Genomic_DNA"/>
</dbReference>
<dbReference type="Proteomes" id="UP001198461">
    <property type="component" value="Unassembled WGS sequence"/>
</dbReference>
<evidence type="ECO:0000313" key="7">
    <source>
        <dbReference type="EMBL" id="KAB6420951.1"/>
    </source>
</evidence>
<reference evidence="18" key="2">
    <citation type="submission" date="2017-04" db="EMBL/GenBank/DDBJ databases">
        <title>Function of individual gut microbiota members based on whole genome sequencing of pure cultures obtained from chicken caecum.</title>
        <authorList>
            <person name="Medvecky M."/>
            <person name="Cejkova D."/>
            <person name="Polansky O."/>
            <person name="Karasova D."/>
            <person name="Kubasova T."/>
            <person name="Cizek A."/>
            <person name="Rychlik I."/>
        </authorList>
    </citation>
    <scope>NUCLEOTIDE SEQUENCE [LARGE SCALE GENOMIC DNA]</scope>
    <source>
        <strain evidence="18">An109</strain>
    </source>
</reference>
<dbReference type="EMBL" id="WDER01000008">
    <property type="protein sequence ID" value="KAB6085621.1"/>
    <property type="molecule type" value="Genomic_DNA"/>
</dbReference>
<reference evidence="1" key="10">
    <citation type="submission" date="2021-09" db="EMBL/GenBank/DDBJ databases">
        <authorList>
            <person name="Gilroy R."/>
        </authorList>
    </citation>
    <scope>NUCLEOTIDE SEQUENCE</scope>
    <source>
        <strain evidence="1">CHK154-13316</strain>
    </source>
</reference>
<evidence type="ECO:0000313" key="6">
    <source>
        <dbReference type="EMBL" id="KAB6336993.1"/>
    </source>
</evidence>
<dbReference type="RefSeq" id="WP_008020821.1">
    <property type="nucleotide sequence ID" value="NZ_BAABZH010000001.1"/>
</dbReference>
<dbReference type="Proteomes" id="UP000261210">
    <property type="component" value="Unassembled WGS sequence"/>
</dbReference>
<evidence type="ECO:0000313" key="13">
    <source>
        <dbReference type="EMBL" id="RHL30791.1"/>
    </source>
</evidence>
<dbReference type="EMBL" id="FNRP01000014">
    <property type="protein sequence ID" value="SEA80967.1"/>
    <property type="molecule type" value="Genomic_DNA"/>
</dbReference>
<dbReference type="AlphaFoldDB" id="A0A173Z921"/>
<protein>
    <submittedName>
        <fullName evidence="1">DUF6078 family protein</fullName>
    </submittedName>
</protein>
<dbReference type="EMBL" id="WDCG01000022">
    <property type="protein sequence ID" value="KAB6420951.1"/>
    <property type="molecule type" value="Genomic_DNA"/>
</dbReference>
<dbReference type="Proteomes" id="UP000474077">
    <property type="component" value="Unassembled WGS sequence"/>
</dbReference>
<dbReference type="EMBL" id="JAIWYE010000036">
    <property type="protein sequence ID" value="MCA4705849.1"/>
    <property type="molecule type" value="Genomic_DNA"/>
</dbReference>
<evidence type="ECO:0000313" key="8">
    <source>
        <dbReference type="EMBL" id="MCA4525581.1"/>
    </source>
</evidence>
<dbReference type="EMBL" id="QROO01000064">
    <property type="protein sequence ID" value="RHL30791.1"/>
    <property type="molecule type" value="Genomic_DNA"/>
</dbReference>
<reference evidence="2" key="8">
    <citation type="submission" date="2019-09" db="EMBL/GenBank/DDBJ databases">
        <authorList>
            <person name="Ross B.D."/>
            <person name="Verster A.J."/>
            <person name="Radey M.C."/>
            <person name="Schmidtke D.T."/>
            <person name="Pope C.E."/>
            <person name="Hoffman L.R."/>
            <person name="Hajjar A.M."/>
            <person name="Peterson S.B."/>
            <person name="Borenstein E."/>
            <person name="Mougous J.D."/>
        </authorList>
    </citation>
    <scope>NUCLEOTIDE SEQUENCE</scope>
    <source>
        <strain evidence="2">H204</strain>
    </source>
</reference>
<evidence type="ECO:0000313" key="1">
    <source>
        <dbReference type="EMBL" id="HJG13758.1"/>
    </source>
</evidence>
<dbReference type="Proteomes" id="UP001197958">
    <property type="component" value="Unassembled WGS sequence"/>
</dbReference>
<evidence type="ECO:0000313" key="24">
    <source>
        <dbReference type="Proteomes" id="UP000438288"/>
    </source>
</evidence>
<dbReference type="EMBL" id="FOUM01000003">
    <property type="protein sequence ID" value="SFM34176.1"/>
    <property type="molecule type" value="Genomic_DNA"/>
</dbReference>
<evidence type="ECO:0000313" key="12">
    <source>
        <dbReference type="EMBL" id="RHK23865.1"/>
    </source>
</evidence>
<evidence type="ECO:0000313" key="25">
    <source>
        <dbReference type="Proteomes" id="UP000471447"/>
    </source>
</evidence>
<dbReference type="InterPro" id="IPR045724">
    <property type="entry name" value="DUF6078"/>
</dbReference>
<reference evidence="16 17" key="1">
    <citation type="submission" date="2016-10" db="EMBL/GenBank/DDBJ databases">
        <authorList>
            <person name="de Groot N.N."/>
        </authorList>
    </citation>
    <scope>NUCLEOTIDE SEQUENCE [LARGE SCALE GENOMIC DNA]</scope>
    <source>
        <strain evidence="15 17">NLAE-zl-C202</strain>
        <strain evidence="14 16">NLAE-zl-G339</strain>
    </source>
</reference>
<dbReference type="Proteomes" id="UP000183040">
    <property type="component" value="Unassembled WGS sequence"/>
</dbReference>
<accession>A0A173Z921</accession>
<gene>
    <name evidence="10" type="ORF">B5E52_18135</name>
    <name evidence="13" type="ORF">DW027_26825</name>
    <name evidence="12" type="ORF">DW075_15700</name>
    <name evidence="11" type="ORF">DXD03_02645</name>
    <name evidence="2" type="ORF">F6S82_12670</name>
    <name evidence="5" type="ORF">GA398_13390</name>
    <name evidence="4" type="ORF">GA424_23655</name>
    <name evidence="3" type="ORF">GA560_04870</name>
    <name evidence="7" type="ORF">GAZ26_18195</name>
    <name evidence="6" type="ORF">GAZ43_20565</name>
    <name evidence="1" type="ORF">K8V07_17750</name>
    <name evidence="9" type="ORF">LD004_19785</name>
    <name evidence="8" type="ORF">LDZ35_20475</name>
    <name evidence="14" type="ORF">SAMN04487924_1141</name>
    <name evidence="15" type="ORF">SAMN05216250_103145</name>
</gene>
<evidence type="ECO:0000313" key="16">
    <source>
        <dbReference type="Proteomes" id="UP000183040"/>
    </source>
</evidence>
<dbReference type="Proteomes" id="UP000285503">
    <property type="component" value="Unassembled WGS sequence"/>
</dbReference>
<reference evidence="8" key="11">
    <citation type="submission" date="2023-08" db="EMBL/GenBank/DDBJ databases">
        <title>Mucin Metabolism Genes Underlie the Key Renovations of Bacteroides xylanisolvens Genomes in Captive Great Apes.</title>
        <authorList>
            <person name="Nishida A.H."/>
        </authorList>
    </citation>
    <scope>NUCLEOTIDE SEQUENCE</scope>
    <source>
        <strain evidence="9">P13.H9</strain>
        <strain evidence="8">P19.10B</strain>
    </source>
</reference>
<evidence type="ECO:0000313" key="14">
    <source>
        <dbReference type="EMBL" id="SEA80967.1"/>
    </source>
</evidence>
<evidence type="ECO:0000313" key="15">
    <source>
        <dbReference type="EMBL" id="SFM34176.1"/>
    </source>
</evidence>
<sequence length="145" mass="17142">MKTDFDYNSMPVSFAHCLNGHCLRADKCLRRQVTLRMPKERAAVMVINPEHVTSDGEDCTYFIDEKPVLFARGMKHLLDRVPLADATVIKRQMIAYFGKTIYYRCCNKERLIKPKEQKYIQELFRKRGVTETPQYDEYIEYYDLG</sequence>
<evidence type="ECO:0000313" key="2">
    <source>
        <dbReference type="EMBL" id="KAA9045675.1"/>
    </source>
</evidence>
<reference evidence="2" key="6">
    <citation type="journal article" date="2019" name="bioRxiv">
        <title>Acquired interbacterial defense systems protect against interspecies antagonism in the human gut microbiome.</title>
        <authorList>
            <person name="Ross B.D."/>
            <person name="Verster A.J."/>
            <person name="Radey M.C."/>
            <person name="Schmidtke D.T."/>
            <person name="Pope C.E."/>
            <person name="Hoffman L.R."/>
            <person name="Hajjar A.M."/>
            <person name="Peterson S.B."/>
            <person name="Borenstein E."/>
            <person name="Mougous J.D."/>
        </authorList>
    </citation>
    <scope>NUCLEOTIDE SEQUENCE</scope>
    <source>
        <strain evidence="2">H204</strain>
    </source>
</reference>